<dbReference type="PANTHER" id="PTHR31973">
    <property type="entry name" value="POLYPROTEIN, PUTATIVE-RELATED"/>
    <property type="match status" value="1"/>
</dbReference>
<evidence type="ECO:0000256" key="3">
    <source>
        <dbReference type="ARBA" id="ARBA00022833"/>
    </source>
</evidence>
<keyword evidence="1" id="KW-0479">Metal-binding</keyword>
<feature type="domain" description="SWIM-type" evidence="6">
    <location>
        <begin position="605"/>
        <end position="646"/>
    </location>
</feature>
<evidence type="ECO:0000259" key="6">
    <source>
        <dbReference type="PROSITE" id="PS50966"/>
    </source>
</evidence>
<dbReference type="Pfam" id="PF03108">
    <property type="entry name" value="DBD_Tnp_Mut"/>
    <property type="match status" value="1"/>
</dbReference>
<dbReference type="OrthoDB" id="676062at2759"/>
<dbReference type="GO" id="GO:0008270">
    <property type="term" value="F:zinc ion binding"/>
    <property type="evidence" value="ECO:0007669"/>
    <property type="project" value="UniProtKB-KW"/>
</dbReference>
<dbReference type="InterPro" id="IPR018289">
    <property type="entry name" value="MULE_transposase_dom"/>
</dbReference>
<dbReference type="InterPro" id="IPR007527">
    <property type="entry name" value="Znf_SWIM"/>
</dbReference>
<dbReference type="AlphaFoldDB" id="A0A2U1NH44"/>
<evidence type="ECO:0000256" key="2">
    <source>
        <dbReference type="ARBA" id="ARBA00022771"/>
    </source>
</evidence>
<evidence type="ECO:0000256" key="5">
    <source>
        <dbReference type="SAM" id="MobiDB-lite"/>
    </source>
</evidence>
<dbReference type="PROSITE" id="PS50966">
    <property type="entry name" value="ZF_SWIM"/>
    <property type="match status" value="1"/>
</dbReference>
<sequence length="842" mass="97660">MNDDDNSKFKVYLVHPSSKHGVKLPKTISFRNLVDYVKKKVEAVKDIQNSAIRFFYKDGSMSLNIVDDDDLQYFIHDVCGKNDHVQKLFISVVQQPSEVKSSSASNNISFDLNVPLVPQDCHYPTPKVEQYSFHQEQYSLPKWQRNNFKNMPMPPDAPEPVFKPLQPLINHNDFYINKEFYNKAECMFAIGKKSLIERFEYKVIKSESIRYSVKCTRAGCSWNIYTRKDKVGSKFYVSSMNDVHTCSRDQICPNHRNATMKLLSQLLFEKLKDSNRVYKVRDIQKDIRLDWKVDISYKRAWGGRNLAFEMLYGDPEASFEQLPMYCHNLKLKNPGTVTHIETDDAGRFKLVFIAFGVSIRSFIAFMRPLIIIDAAHLKGRYKGTNLLAVGMDGNNQIIPIATGVSQGETGESWTLFMRLLKECIGEVPNLAIISDRHAAITQACQTVFPDCFHGYCCRHLMMNCNLKQEKVRYLYWKCCKSYTHEIFNKTLAELKAKRPQAVEKLEKAGYDKWSRAYCSGKRYNYLTSNSAESINSLTRHVRRVPITMLMEYYRRLLQDWYNKRREKYRVAPEFELTEWATKKVHHRMWKSANWEVRGIAHFAVYHVLTPYGSHMVDFIKNECTCRQWQLSGLPCGHVCAVCRVEELTNCNIWAQSWFTKAALKGTYQEMVFPLDEEAKWHNPGNLQKVKPPVMKRPAGRPKKNDRFPSKNEEQILKRCGRCGIEGHTREACMQPVPSLKEKSKGSISGSGKGKEVMQENVEKNHLVDEEYFQNGRIYQEWDDLSWGVQPSNWQWEGDLAGNGEPSNRQWDGNSEWGDEPTYSGFNLNYNPESSDAVHLDDF</sequence>
<keyword evidence="8" id="KW-1185">Reference proteome</keyword>
<dbReference type="SMART" id="SM00575">
    <property type="entry name" value="ZnF_PMZ"/>
    <property type="match status" value="1"/>
</dbReference>
<proteinExistence type="predicted"/>
<gene>
    <name evidence="7" type="ORF">CTI12_AA072770</name>
</gene>
<comment type="caution">
    <text evidence="7">The sequence shown here is derived from an EMBL/GenBank/DDBJ whole genome shotgun (WGS) entry which is preliminary data.</text>
</comment>
<name>A0A2U1NH44_ARTAN</name>
<dbReference type="Pfam" id="PF04434">
    <property type="entry name" value="SWIM"/>
    <property type="match status" value="1"/>
</dbReference>
<feature type="region of interest" description="Disordered" evidence="5">
    <location>
        <begin position="683"/>
        <end position="710"/>
    </location>
</feature>
<dbReference type="PANTHER" id="PTHR31973:SF185">
    <property type="entry name" value="TRANSPOSASE, MUDR, PLANT, MULE TRANSPOSASE DOMAIN-CONTAINING PROTEIN"/>
    <property type="match status" value="1"/>
</dbReference>
<evidence type="ECO:0000313" key="8">
    <source>
        <dbReference type="Proteomes" id="UP000245207"/>
    </source>
</evidence>
<dbReference type="Proteomes" id="UP000245207">
    <property type="component" value="Unassembled WGS sequence"/>
</dbReference>
<accession>A0A2U1NH44</accession>
<evidence type="ECO:0000256" key="4">
    <source>
        <dbReference type="PROSITE-ProRule" id="PRU00325"/>
    </source>
</evidence>
<evidence type="ECO:0000313" key="7">
    <source>
        <dbReference type="EMBL" id="PWA72847.1"/>
    </source>
</evidence>
<keyword evidence="3" id="KW-0862">Zinc</keyword>
<organism evidence="7 8">
    <name type="scientific">Artemisia annua</name>
    <name type="common">Sweet wormwood</name>
    <dbReference type="NCBI Taxonomy" id="35608"/>
    <lineage>
        <taxon>Eukaryota</taxon>
        <taxon>Viridiplantae</taxon>
        <taxon>Streptophyta</taxon>
        <taxon>Embryophyta</taxon>
        <taxon>Tracheophyta</taxon>
        <taxon>Spermatophyta</taxon>
        <taxon>Magnoliopsida</taxon>
        <taxon>eudicotyledons</taxon>
        <taxon>Gunneridae</taxon>
        <taxon>Pentapetalae</taxon>
        <taxon>asterids</taxon>
        <taxon>campanulids</taxon>
        <taxon>Asterales</taxon>
        <taxon>Asteraceae</taxon>
        <taxon>Asteroideae</taxon>
        <taxon>Anthemideae</taxon>
        <taxon>Artemisiinae</taxon>
        <taxon>Artemisia</taxon>
    </lineage>
</organism>
<dbReference type="Pfam" id="PF10551">
    <property type="entry name" value="MULE"/>
    <property type="match status" value="1"/>
</dbReference>
<dbReference type="InterPro" id="IPR004332">
    <property type="entry name" value="Transposase_MuDR"/>
</dbReference>
<dbReference type="STRING" id="35608.A0A2U1NH44"/>
<reference evidence="7 8" key="1">
    <citation type="journal article" date="2018" name="Mol. Plant">
        <title>The genome of Artemisia annua provides insight into the evolution of Asteraceae family and artemisinin biosynthesis.</title>
        <authorList>
            <person name="Shen Q."/>
            <person name="Zhang L."/>
            <person name="Liao Z."/>
            <person name="Wang S."/>
            <person name="Yan T."/>
            <person name="Shi P."/>
            <person name="Liu M."/>
            <person name="Fu X."/>
            <person name="Pan Q."/>
            <person name="Wang Y."/>
            <person name="Lv Z."/>
            <person name="Lu X."/>
            <person name="Zhang F."/>
            <person name="Jiang W."/>
            <person name="Ma Y."/>
            <person name="Chen M."/>
            <person name="Hao X."/>
            <person name="Li L."/>
            <person name="Tang Y."/>
            <person name="Lv G."/>
            <person name="Zhou Y."/>
            <person name="Sun X."/>
            <person name="Brodelius P.E."/>
            <person name="Rose J.K.C."/>
            <person name="Tang K."/>
        </authorList>
    </citation>
    <scope>NUCLEOTIDE SEQUENCE [LARGE SCALE GENOMIC DNA]</scope>
    <source>
        <strain evidence="8">cv. Huhao1</strain>
        <tissue evidence="7">Leaf</tissue>
    </source>
</reference>
<evidence type="ECO:0000256" key="1">
    <source>
        <dbReference type="ARBA" id="ARBA00022723"/>
    </source>
</evidence>
<feature type="region of interest" description="Disordered" evidence="5">
    <location>
        <begin position="735"/>
        <end position="756"/>
    </location>
</feature>
<keyword evidence="2 4" id="KW-0863">Zinc-finger</keyword>
<dbReference type="EMBL" id="PKPP01002833">
    <property type="protein sequence ID" value="PWA72847.1"/>
    <property type="molecule type" value="Genomic_DNA"/>
</dbReference>
<protein>
    <submittedName>
        <fullName evidence="7">Transposase, MuDR, MULE transposase domain protein</fullName>
    </submittedName>
</protein>
<dbReference type="InterPro" id="IPR006564">
    <property type="entry name" value="Znf_PMZ"/>
</dbReference>